<dbReference type="AlphaFoldDB" id="A0AAD1XTU1"/>
<comment type="caution">
    <text evidence="1">The sequence shown here is derived from an EMBL/GenBank/DDBJ whole genome shotgun (WGS) entry which is preliminary data.</text>
</comment>
<gene>
    <name evidence="1" type="ORF">ECRASSUSDP1_LOCUS20406</name>
</gene>
<dbReference type="Proteomes" id="UP001295684">
    <property type="component" value="Unassembled WGS sequence"/>
</dbReference>
<evidence type="ECO:0000313" key="1">
    <source>
        <dbReference type="EMBL" id="CAI2379001.1"/>
    </source>
</evidence>
<reference evidence="1" key="1">
    <citation type="submission" date="2023-07" db="EMBL/GenBank/DDBJ databases">
        <authorList>
            <consortium name="AG Swart"/>
            <person name="Singh M."/>
            <person name="Singh A."/>
            <person name="Seah K."/>
            <person name="Emmerich C."/>
        </authorList>
    </citation>
    <scope>NUCLEOTIDE SEQUENCE</scope>
    <source>
        <strain evidence="1">DP1</strain>
    </source>
</reference>
<dbReference type="EMBL" id="CAMPGE010020803">
    <property type="protein sequence ID" value="CAI2379001.1"/>
    <property type="molecule type" value="Genomic_DNA"/>
</dbReference>
<sequence length="231" mass="27282">MEEFRESRFWVKERQEEKKGDKSRIKIEGIGGRQSKGCIRFPRILRNEINGKCRGRTISKSLSQTHSLPIEYKYKAIDRERRSMDITQSQFKFRNKGFSLSRSFNKKNNDIIKKNKNLLENMNKKPKSRSNNVYRSKPMRVVNSEHELLEISDGKKEFMSTSSYSGSRLNSSMKFSTKIHTLGSLKTIIKRANLMPMKNKQIQIRVGKDSIRRNRRLFNELRECTLEFYGK</sequence>
<evidence type="ECO:0000313" key="2">
    <source>
        <dbReference type="Proteomes" id="UP001295684"/>
    </source>
</evidence>
<organism evidence="1 2">
    <name type="scientific">Euplotes crassus</name>
    <dbReference type="NCBI Taxonomy" id="5936"/>
    <lineage>
        <taxon>Eukaryota</taxon>
        <taxon>Sar</taxon>
        <taxon>Alveolata</taxon>
        <taxon>Ciliophora</taxon>
        <taxon>Intramacronucleata</taxon>
        <taxon>Spirotrichea</taxon>
        <taxon>Hypotrichia</taxon>
        <taxon>Euplotida</taxon>
        <taxon>Euplotidae</taxon>
        <taxon>Moneuplotes</taxon>
    </lineage>
</organism>
<accession>A0AAD1XTU1</accession>
<name>A0AAD1XTU1_EUPCR</name>
<proteinExistence type="predicted"/>
<protein>
    <submittedName>
        <fullName evidence="1">Uncharacterized protein</fullName>
    </submittedName>
</protein>
<keyword evidence="2" id="KW-1185">Reference proteome</keyword>